<dbReference type="STRING" id="740709.A10D4_09899"/>
<dbReference type="InterPro" id="IPR000014">
    <property type="entry name" value="PAS"/>
</dbReference>
<dbReference type="SUPFAM" id="SSF55785">
    <property type="entry name" value="PYP-like sensor domain (PAS domain)"/>
    <property type="match status" value="4"/>
</dbReference>
<gene>
    <name evidence="5" type="ORF">A10D4_09899</name>
</gene>
<proteinExistence type="predicted"/>
<dbReference type="Gene3D" id="2.10.70.100">
    <property type="match status" value="1"/>
</dbReference>
<dbReference type="Pfam" id="PF00990">
    <property type="entry name" value="GGDEF"/>
    <property type="match status" value="1"/>
</dbReference>
<feature type="domain" description="GGDEF" evidence="4">
    <location>
        <begin position="557"/>
        <end position="696"/>
    </location>
</feature>
<feature type="domain" description="PAC" evidence="3">
    <location>
        <begin position="474"/>
        <end position="525"/>
    </location>
</feature>
<evidence type="ECO:0000313" key="6">
    <source>
        <dbReference type="Proteomes" id="UP000014115"/>
    </source>
</evidence>
<keyword evidence="6" id="KW-1185">Reference proteome</keyword>
<dbReference type="SUPFAM" id="SSF55073">
    <property type="entry name" value="Nucleotide cyclase"/>
    <property type="match status" value="1"/>
</dbReference>
<dbReference type="Proteomes" id="UP000014115">
    <property type="component" value="Unassembled WGS sequence"/>
</dbReference>
<dbReference type="Gene3D" id="3.30.70.270">
    <property type="match status" value="1"/>
</dbReference>
<dbReference type="InterPro" id="IPR043128">
    <property type="entry name" value="Rev_trsase/Diguanyl_cyclase"/>
</dbReference>
<feature type="domain" description="PAS" evidence="2">
    <location>
        <begin position="146"/>
        <end position="219"/>
    </location>
</feature>
<dbReference type="SMART" id="SM00267">
    <property type="entry name" value="GGDEF"/>
    <property type="match status" value="1"/>
</dbReference>
<dbReference type="SMART" id="SM00091">
    <property type="entry name" value="PAS"/>
    <property type="match status" value="4"/>
</dbReference>
<evidence type="ECO:0000313" key="5">
    <source>
        <dbReference type="EMBL" id="EKE82081.1"/>
    </source>
</evidence>
<protein>
    <submittedName>
        <fullName evidence="5">PAS/PAC sensor-containing diguanylate cyclase</fullName>
    </submittedName>
</protein>
<name>K2JFJ8_9GAMM</name>
<dbReference type="InterPro" id="IPR052155">
    <property type="entry name" value="Biofilm_reg_signaling"/>
</dbReference>
<accession>K2JFJ8</accession>
<evidence type="ECO:0000256" key="1">
    <source>
        <dbReference type="ARBA" id="ARBA00001946"/>
    </source>
</evidence>
<feature type="domain" description="PAC" evidence="3">
    <location>
        <begin position="223"/>
        <end position="276"/>
    </location>
</feature>
<dbReference type="InterPro" id="IPR035965">
    <property type="entry name" value="PAS-like_dom_sf"/>
</dbReference>
<dbReference type="PROSITE" id="PS50887">
    <property type="entry name" value="GGDEF"/>
    <property type="match status" value="1"/>
</dbReference>
<dbReference type="InterPro" id="IPR029787">
    <property type="entry name" value="Nucleotide_cyclase"/>
</dbReference>
<dbReference type="InterPro" id="IPR013655">
    <property type="entry name" value="PAS_fold_3"/>
</dbReference>
<dbReference type="GO" id="GO:0003824">
    <property type="term" value="F:catalytic activity"/>
    <property type="evidence" value="ECO:0007669"/>
    <property type="project" value="UniProtKB-ARBA"/>
</dbReference>
<evidence type="ECO:0000259" key="2">
    <source>
        <dbReference type="PROSITE" id="PS50112"/>
    </source>
</evidence>
<dbReference type="Gene3D" id="3.30.450.20">
    <property type="entry name" value="PAS domain"/>
    <property type="match status" value="4"/>
</dbReference>
<dbReference type="PANTHER" id="PTHR44757:SF2">
    <property type="entry name" value="BIOFILM ARCHITECTURE MAINTENANCE PROTEIN MBAA"/>
    <property type="match status" value="1"/>
</dbReference>
<sequence length="696" mass="80060">MPSSPHNQTATIDSHKLSGDWRNVINGLPTAVLLFDQQGRLVHANDSASTLPLYNALQQPLTSTSALQQLQRQLHSNDGQPFSLQPTDASPVNHRQLYSQRQQGQRDYYSLHAQRVVANAGQPPLLMVSLQDITEQISNDQLRREERERLSFIIEGTRAGTWEWDMRNNTMQLNDRWANMLGYQLAELLPLTAQTWERFIHPDDLVMSNQLIEQLIAGEIEFYDCEVRLKHRAGHWIWVQDRGQISRRDSNGTPLSMSGTHIEVTERKLAQQRLQGLAKSIPGVIYQYRRRADGSTHFPFVSEGVRDIYQLTPAQIAEDASHVISRIHPDDLQLVADTIEQSAQTLQRWSCEYRTQIDGEIEWLSGVANPSREDDGSIVWHGIITNISERKLLEQQFWLNRERLQMAQDVAQLGYWDMRLDTGVIYWSDILFDIYQRPRDLTPPSMDDYLRYLHPADLNDFLAYRKTVNDLHWHDIEHRVCLPNGEIRWLAQRSKYARNSQGERIIMGTTQDITDRKHLEERLREQVNQDALTGLFNRRYFMLQLQQLLSSSRDQQQSFALLMLDLDHFKQINDNYGHLAGDQVLQHFAMLLQQLVSVETNANSNATIARLGGEEFAILVNQLSSQQAAALAERIVSELGAQPVSVDDNQHIAVTTSIGVCLNHRDIDSASDMLSRADKALYTAKHNGRNRYEMYR</sequence>
<dbReference type="Pfam" id="PF08447">
    <property type="entry name" value="PAS_3"/>
    <property type="match status" value="3"/>
</dbReference>
<organism evidence="5 6">
    <name type="scientific">Idiomarina xiamenensis 10-D-4</name>
    <dbReference type="NCBI Taxonomy" id="740709"/>
    <lineage>
        <taxon>Bacteria</taxon>
        <taxon>Pseudomonadati</taxon>
        <taxon>Pseudomonadota</taxon>
        <taxon>Gammaproteobacteria</taxon>
        <taxon>Alteromonadales</taxon>
        <taxon>Idiomarinaceae</taxon>
        <taxon>Idiomarina</taxon>
    </lineage>
</organism>
<dbReference type="PROSITE" id="PS50113">
    <property type="entry name" value="PAC"/>
    <property type="match status" value="2"/>
</dbReference>
<dbReference type="InterPro" id="IPR001610">
    <property type="entry name" value="PAC"/>
</dbReference>
<dbReference type="InterPro" id="IPR000700">
    <property type="entry name" value="PAS-assoc_C"/>
</dbReference>
<comment type="caution">
    <text evidence="5">The sequence shown here is derived from an EMBL/GenBank/DDBJ whole genome shotgun (WGS) entry which is preliminary data.</text>
</comment>
<dbReference type="InterPro" id="IPR000160">
    <property type="entry name" value="GGDEF_dom"/>
</dbReference>
<dbReference type="NCBIfam" id="TIGR00229">
    <property type="entry name" value="sensory_box"/>
    <property type="match status" value="2"/>
</dbReference>
<dbReference type="Pfam" id="PF13188">
    <property type="entry name" value="PAS_8"/>
    <property type="match status" value="1"/>
</dbReference>
<evidence type="ECO:0000259" key="4">
    <source>
        <dbReference type="PROSITE" id="PS50887"/>
    </source>
</evidence>
<dbReference type="FunFam" id="3.30.70.270:FF:000001">
    <property type="entry name" value="Diguanylate cyclase domain protein"/>
    <property type="match status" value="1"/>
</dbReference>
<dbReference type="PROSITE" id="PS50112">
    <property type="entry name" value="PAS"/>
    <property type="match status" value="1"/>
</dbReference>
<dbReference type="CDD" id="cd01949">
    <property type="entry name" value="GGDEF"/>
    <property type="match status" value="1"/>
</dbReference>
<dbReference type="eggNOG" id="COG3706">
    <property type="taxonomic scope" value="Bacteria"/>
</dbReference>
<comment type="cofactor">
    <cofactor evidence="1">
        <name>Mg(2+)</name>
        <dbReference type="ChEBI" id="CHEBI:18420"/>
    </cofactor>
</comment>
<dbReference type="SMART" id="SM00086">
    <property type="entry name" value="PAC"/>
    <property type="match status" value="4"/>
</dbReference>
<dbReference type="NCBIfam" id="TIGR00254">
    <property type="entry name" value="GGDEF"/>
    <property type="match status" value="1"/>
</dbReference>
<dbReference type="CDD" id="cd00130">
    <property type="entry name" value="PAS"/>
    <property type="match status" value="2"/>
</dbReference>
<reference evidence="5 6" key="1">
    <citation type="journal article" date="2012" name="J. Bacteriol.">
        <title>Genome Sequence of Idiomarina xiamenensis Type Strain 10-D-4.</title>
        <authorList>
            <person name="Lai Q."/>
            <person name="Wang L."/>
            <person name="Wang W."/>
            <person name="Shao Z."/>
        </authorList>
    </citation>
    <scope>NUCLEOTIDE SEQUENCE [LARGE SCALE GENOMIC DNA]</scope>
    <source>
        <strain evidence="5 6">10-D-4</strain>
    </source>
</reference>
<dbReference type="PANTHER" id="PTHR44757">
    <property type="entry name" value="DIGUANYLATE CYCLASE DGCP"/>
    <property type="match status" value="1"/>
</dbReference>
<dbReference type="PATRIC" id="fig|740709.3.peg.2002"/>
<evidence type="ECO:0000259" key="3">
    <source>
        <dbReference type="PROSITE" id="PS50113"/>
    </source>
</evidence>
<dbReference type="EMBL" id="AMRG01000012">
    <property type="protein sequence ID" value="EKE82081.1"/>
    <property type="molecule type" value="Genomic_DNA"/>
</dbReference>
<dbReference type="AlphaFoldDB" id="K2JFJ8"/>